<dbReference type="InterPro" id="IPR010282">
    <property type="entry name" value="Uncharacterised_HutD/Ves"/>
</dbReference>
<gene>
    <name evidence="1" type="ORF">C4K46_08485</name>
</gene>
<evidence type="ECO:0000313" key="2">
    <source>
        <dbReference type="Proteomes" id="UP001519296"/>
    </source>
</evidence>
<sequence length="198" mass="22539">MLKMRHLSPKDYQESSWSGGKTRQVYLFPQTSHYGDRDFDYRISTATVELERSNFTPLENYERILMTLDGNIDLIHSDSQEVISLTPYTPYAFSGASPIESRGTCTDFNLIHSPRYEGHMQAISSEQASLTSSCSVQLLYFLVDCRLELDGQILEIKKEESLLVDIGAQQSELVIHFIQTKSPSAFKAIWIGLDKRNC</sequence>
<protein>
    <recommendedName>
        <fullName evidence="3">HutD family protein</fullName>
    </recommendedName>
</protein>
<dbReference type="InterPro" id="IPR011051">
    <property type="entry name" value="RmlC_Cupin_sf"/>
</dbReference>
<evidence type="ECO:0000313" key="1">
    <source>
        <dbReference type="EMBL" id="MBP2623973.1"/>
    </source>
</evidence>
<organism evidence="1 2">
    <name type="scientific">Streptococcus oricebi</name>
    <dbReference type="NCBI Taxonomy" id="1547447"/>
    <lineage>
        <taxon>Bacteria</taxon>
        <taxon>Bacillati</taxon>
        <taxon>Bacillota</taxon>
        <taxon>Bacilli</taxon>
        <taxon>Lactobacillales</taxon>
        <taxon>Streptococcaceae</taxon>
        <taxon>Streptococcus</taxon>
    </lineage>
</organism>
<evidence type="ECO:0008006" key="3">
    <source>
        <dbReference type="Google" id="ProtNLM"/>
    </source>
</evidence>
<dbReference type="Pfam" id="PF05962">
    <property type="entry name" value="HutD"/>
    <property type="match status" value="1"/>
</dbReference>
<reference evidence="1 2" key="1">
    <citation type="submission" date="2018-02" db="EMBL/GenBank/DDBJ databases">
        <title>Draft genome sequence of Streptococcus oricebi CCUG 70868T type strain.</title>
        <authorList>
            <person name="Mendez V."/>
            <person name="Salva-Serra F."/>
            <person name="Jaen-Luchoro D."/>
            <person name="Gonzales-Siles L."/>
            <person name="Karlsson R."/>
            <person name="Engstrom-Jakobsson H."/>
            <person name="Busquets A."/>
            <person name="Gomila M."/>
            <person name="Pineiro-Iglesias B."/>
            <person name="Bennasar-Figueras A."/>
            <person name="Seeger M."/>
            <person name="Moore E."/>
        </authorList>
    </citation>
    <scope>NUCLEOTIDE SEQUENCE [LARGE SCALE GENOMIC DNA]</scope>
    <source>
        <strain evidence="1 2">CCUG 70868</strain>
    </source>
</reference>
<accession>A0ABS5B680</accession>
<keyword evidence="2" id="KW-1185">Reference proteome</keyword>
<dbReference type="SUPFAM" id="SSF51182">
    <property type="entry name" value="RmlC-like cupins"/>
    <property type="match status" value="1"/>
</dbReference>
<dbReference type="Proteomes" id="UP001519296">
    <property type="component" value="Unassembled WGS sequence"/>
</dbReference>
<dbReference type="PANTHER" id="PTHR37943:SF1">
    <property type="entry name" value="PROTEIN VES"/>
    <property type="match status" value="1"/>
</dbReference>
<dbReference type="RefSeq" id="WP_209628512.1">
    <property type="nucleotide sequence ID" value="NZ_PRDG01000005.1"/>
</dbReference>
<dbReference type="EMBL" id="PRDG01000005">
    <property type="protein sequence ID" value="MBP2623973.1"/>
    <property type="molecule type" value="Genomic_DNA"/>
</dbReference>
<dbReference type="InterPro" id="IPR014710">
    <property type="entry name" value="RmlC-like_jellyroll"/>
</dbReference>
<dbReference type="PANTHER" id="PTHR37943">
    <property type="entry name" value="PROTEIN VES"/>
    <property type="match status" value="1"/>
</dbReference>
<comment type="caution">
    <text evidence="1">The sequence shown here is derived from an EMBL/GenBank/DDBJ whole genome shotgun (WGS) entry which is preliminary data.</text>
</comment>
<proteinExistence type="predicted"/>
<name>A0ABS5B680_9STRE</name>
<dbReference type="Gene3D" id="2.60.120.10">
    <property type="entry name" value="Jelly Rolls"/>
    <property type="match status" value="1"/>
</dbReference>